<dbReference type="Proteomes" id="UP000226384">
    <property type="component" value="Segment"/>
</dbReference>
<dbReference type="Pfam" id="PF23849">
    <property type="entry name" value="Phage_TTP_2"/>
    <property type="match status" value="1"/>
</dbReference>
<evidence type="ECO:0000313" key="4">
    <source>
        <dbReference type="Proteomes" id="UP000203902"/>
    </source>
</evidence>
<evidence type="ECO:0000313" key="1">
    <source>
        <dbReference type="EMBL" id="AOV61928.1"/>
    </source>
</evidence>
<dbReference type="RefSeq" id="YP_009322937.1">
    <property type="nucleotide sequence ID" value="NC_031927.1"/>
</dbReference>
<evidence type="ECO:0000313" key="2">
    <source>
        <dbReference type="EMBL" id="AOV62194.1"/>
    </source>
</evidence>
<dbReference type="EMBL" id="MT586120">
    <property type="protein sequence ID" value="QLF86060.1"/>
    <property type="molecule type" value="Genomic_DNA"/>
</dbReference>
<evidence type="ECO:0000313" key="3">
    <source>
        <dbReference type="EMBL" id="QLF86060.1"/>
    </source>
</evidence>
<accession>A0A1D8KTA1</accession>
<gene>
    <name evidence="1" type="ORF">C490910_004</name>
    <name evidence="3" type="ORF">CC030809_00004</name>
    <name evidence="2" type="ORF">S420910_004</name>
</gene>
<dbReference type="EMBL" id="KU686212">
    <property type="protein sequence ID" value="AOV61928.1"/>
    <property type="molecule type" value="Genomic_DNA"/>
</dbReference>
<proteinExistence type="predicted"/>
<protein>
    <submittedName>
        <fullName evidence="1">Uncharacterized protein</fullName>
    </submittedName>
</protein>
<dbReference type="EMBL" id="KU686213">
    <property type="protein sequence ID" value="AOV62194.1"/>
    <property type="molecule type" value="Genomic_DNA"/>
</dbReference>
<evidence type="ECO:0000313" key="5">
    <source>
        <dbReference type="Proteomes" id="UP000226384"/>
    </source>
</evidence>
<dbReference type="Proteomes" id="UP000510897">
    <property type="component" value="Segment"/>
</dbReference>
<dbReference type="GeneID" id="30308058"/>
<name>A0A1D8KTA1_9CAUD</name>
<reference evidence="3 6" key="2">
    <citation type="submission" date="2020-06" db="EMBL/GenBank/DDBJ databases">
        <authorList>
            <person name="Puxty R.J."/>
            <person name="Weihe C."/>
            <person name="Marston M.F."/>
            <person name="Martiny J.B.H."/>
        </authorList>
    </citation>
    <scope>NUCLEOTIDE SEQUENCE [LARGE SCALE GENOMIC DNA]</scope>
    <source>
        <strain evidence="3">0809CC03</strain>
    </source>
</reference>
<organism evidence="1 4">
    <name type="scientific">Synechococcus phage S-CAM7</name>
    <dbReference type="NCBI Taxonomy" id="1883368"/>
    <lineage>
        <taxon>Viruses</taxon>
        <taxon>Duplodnaviria</taxon>
        <taxon>Heunggongvirae</taxon>
        <taxon>Uroviricota</taxon>
        <taxon>Caudoviricetes</taxon>
        <taxon>Pantevenvirales</taxon>
        <taxon>Kyanoviridae</taxon>
        <taxon>Mazuvirus</taxon>
        <taxon>Mazuvirus scam7</taxon>
    </lineage>
</organism>
<dbReference type="KEGG" id="vg:30308058"/>
<reference evidence="3 6" key="3">
    <citation type="submission" date="2020-07" db="EMBL/GenBank/DDBJ databases">
        <title>Signatures of coevolution in a cyanophage population.</title>
        <authorList>
            <person name="Abebe J."/>
        </authorList>
    </citation>
    <scope>NUCLEOTIDE SEQUENCE [LARGE SCALE GENOMIC DNA]</scope>
    <source>
        <strain evidence="3">0809CC03</strain>
    </source>
</reference>
<dbReference type="Proteomes" id="UP000203902">
    <property type="component" value="Segment"/>
</dbReference>
<keyword evidence="4" id="KW-1185">Reference proteome</keyword>
<sequence length="248" mass="27512">MPRVLTLEDVKPLLGNLSRSNYYQVQFGGLSPALLGALSARGVDPFFVSNDSGLLCYQAQLPGSSLARTESTNFTGITENFAHRKVFTPLSLDFYCDDRYRSLKFLEHWMEYAVSGNGLSGYADSNYTYRMQYPNDPLTGYKCSGSKIYKFEANVSRIIEYSFIGLFPINLSSTQVRYGADGELTRVSCQFGYTRYIAGSVLSIDEARGFSNNLQSGLTNITGNINTVIDTVDRLRGTAANVLDLFTN</sequence>
<reference evidence="4 5" key="1">
    <citation type="journal article" date="2016" name="Virology">
        <title>The genomic content and context of auxiliary metabolic genes in marine cyanomyoviruses.</title>
        <authorList>
            <person name="Crummett L.T."/>
            <person name="Puxty R.J."/>
            <person name="Weihe C."/>
            <person name="Marston M.F."/>
            <person name="Martiny J.B."/>
        </authorList>
    </citation>
    <scope>NUCLEOTIDE SEQUENCE [LARGE SCALE GENOMIC DNA]</scope>
    <source>
        <strain evidence="1">0910CC49</strain>
        <strain evidence="2">0910SB42</strain>
    </source>
</reference>
<evidence type="ECO:0000313" key="6">
    <source>
        <dbReference type="Proteomes" id="UP000510897"/>
    </source>
</evidence>
<dbReference type="InterPro" id="IPR057120">
    <property type="entry name" value="Phage_TTP_2"/>
</dbReference>
<dbReference type="OrthoDB" id="19525at10239"/>